<keyword evidence="3 8" id="KW-0479">Metal-binding</keyword>
<dbReference type="SUPFAM" id="SSF52440">
    <property type="entry name" value="PreATP-grasp domain"/>
    <property type="match status" value="1"/>
</dbReference>
<feature type="binding site" evidence="8">
    <location>
        <position position="265"/>
    </location>
    <ligand>
        <name>Mg(2+)</name>
        <dbReference type="ChEBI" id="CHEBI:18420"/>
    </ligand>
</feature>
<dbReference type="Proteomes" id="UP000306416">
    <property type="component" value="Unassembled WGS sequence"/>
</dbReference>
<dbReference type="GO" id="GO:0005829">
    <property type="term" value="C:cytosol"/>
    <property type="evidence" value="ECO:0007669"/>
    <property type="project" value="TreeGrafter"/>
</dbReference>
<dbReference type="SUPFAM" id="SSF51246">
    <property type="entry name" value="Rudiment single hybrid motif"/>
    <property type="match status" value="1"/>
</dbReference>
<dbReference type="RefSeq" id="WP_135869100.1">
    <property type="nucleotide sequence ID" value="NZ_SRSC01000001.1"/>
</dbReference>
<comment type="similarity">
    <text evidence="8">Belongs to the PurK/PurT family.</text>
</comment>
<keyword evidence="7 8" id="KW-0460">Magnesium</keyword>
<dbReference type="InterPro" id="IPR054350">
    <property type="entry name" value="PurT/PurK_preATP-grasp"/>
</dbReference>
<evidence type="ECO:0000256" key="8">
    <source>
        <dbReference type="HAMAP-Rule" id="MF_01643"/>
    </source>
</evidence>
<dbReference type="EMBL" id="SRSC01000001">
    <property type="protein sequence ID" value="TGU74777.1"/>
    <property type="molecule type" value="Genomic_DNA"/>
</dbReference>
<dbReference type="InterPro" id="IPR048740">
    <property type="entry name" value="PurT_C"/>
</dbReference>
<feature type="binding site" evidence="8">
    <location>
        <position position="80"/>
    </location>
    <ligand>
        <name>N(1)-(5-phospho-beta-D-ribosyl)glycinamide</name>
        <dbReference type="ChEBI" id="CHEBI:143788"/>
    </ligand>
</feature>
<protein>
    <recommendedName>
        <fullName evidence="8">Formate-dependent phosphoribosylglycinamide formyltransferase</fullName>
        <ecNumber evidence="8">6.3.1.21</ecNumber>
    </recommendedName>
    <alternativeName>
        <fullName evidence="8">5'-phosphoribosylglycinamide transformylase 2</fullName>
    </alternativeName>
    <alternativeName>
        <fullName evidence="8">Formate-dependent GAR transformylase</fullName>
    </alternativeName>
    <alternativeName>
        <fullName evidence="8">GAR transformylase 2</fullName>
        <shortName evidence="8">GART 2</shortName>
    </alternativeName>
    <alternativeName>
        <fullName evidence="8">Non-folate glycinamide ribonucleotide transformylase</fullName>
    </alternativeName>
    <alternativeName>
        <fullName evidence="8">Phosphoribosylglycinamide formyltransferase 2</fullName>
    </alternativeName>
</protein>
<dbReference type="GO" id="GO:0004644">
    <property type="term" value="F:phosphoribosylglycinamide formyltransferase activity"/>
    <property type="evidence" value="ECO:0007669"/>
    <property type="project" value="UniProtKB-UniRule"/>
</dbReference>
<dbReference type="Gene3D" id="3.30.1490.20">
    <property type="entry name" value="ATP-grasp fold, A domain"/>
    <property type="match status" value="1"/>
</dbReference>
<dbReference type="Pfam" id="PF22660">
    <property type="entry name" value="RS_preATP-grasp-like"/>
    <property type="match status" value="1"/>
</dbReference>
<comment type="pathway">
    <text evidence="8">Purine metabolism; IMP biosynthesis via de novo pathway; N(2)-formyl-N(1)-(5-phospho-D-ribosyl)glycinamide from N(1)-(5-phospho-D-ribosyl)glycinamide (formate route): step 1/1.</text>
</comment>
<feature type="binding site" evidence="8">
    <location>
        <begin position="158"/>
        <end position="163"/>
    </location>
    <ligand>
        <name>ATP</name>
        <dbReference type="ChEBI" id="CHEBI:30616"/>
    </ligand>
</feature>
<keyword evidence="4 8" id="KW-0547">Nucleotide-binding</keyword>
<feature type="binding site" evidence="8">
    <location>
        <begin position="361"/>
        <end position="362"/>
    </location>
    <ligand>
        <name>N(1)-(5-phospho-beta-D-ribosyl)glycinamide</name>
        <dbReference type="ChEBI" id="CHEBI:143788"/>
    </ligand>
</feature>
<comment type="catalytic activity">
    <reaction evidence="8">
        <text>N(1)-(5-phospho-beta-D-ribosyl)glycinamide + formate + ATP = N(2)-formyl-N(1)-(5-phospho-beta-D-ribosyl)glycinamide + ADP + phosphate + H(+)</text>
        <dbReference type="Rhea" id="RHEA:24829"/>
        <dbReference type="ChEBI" id="CHEBI:15378"/>
        <dbReference type="ChEBI" id="CHEBI:15740"/>
        <dbReference type="ChEBI" id="CHEBI:30616"/>
        <dbReference type="ChEBI" id="CHEBI:43474"/>
        <dbReference type="ChEBI" id="CHEBI:143788"/>
        <dbReference type="ChEBI" id="CHEBI:147286"/>
        <dbReference type="ChEBI" id="CHEBI:456216"/>
        <dbReference type="EC" id="6.3.1.21"/>
    </reaction>
</comment>
<comment type="function">
    <text evidence="8">Involved in the de novo purine biosynthesis. Catalyzes the transfer of formate to 5-phospho-ribosyl-glycinamide (GAR), producing 5-phospho-ribosyl-N-formylglycinamide (FGAR). Formate is provided by PurU via hydrolysis of 10-formyl-tetrahydrofolate.</text>
</comment>
<dbReference type="EC" id="6.3.1.21" evidence="8"/>
<evidence type="ECO:0000259" key="9">
    <source>
        <dbReference type="PROSITE" id="PS50975"/>
    </source>
</evidence>
<evidence type="ECO:0000256" key="5">
    <source>
        <dbReference type="ARBA" id="ARBA00022755"/>
    </source>
</evidence>
<evidence type="ECO:0000256" key="7">
    <source>
        <dbReference type="ARBA" id="ARBA00022842"/>
    </source>
</evidence>
<accession>A0A4S1CLX3</accession>
<evidence type="ECO:0000256" key="3">
    <source>
        <dbReference type="ARBA" id="ARBA00022723"/>
    </source>
</evidence>
<dbReference type="AlphaFoldDB" id="A0A4S1CLX3"/>
<dbReference type="HAMAP" id="MF_01643">
    <property type="entry name" value="PurT"/>
    <property type="match status" value="1"/>
</dbReference>
<evidence type="ECO:0000256" key="6">
    <source>
        <dbReference type="ARBA" id="ARBA00022840"/>
    </source>
</evidence>
<evidence type="ECO:0000313" key="11">
    <source>
        <dbReference type="Proteomes" id="UP000306416"/>
    </source>
</evidence>
<keyword evidence="6 8" id="KW-0067">ATP-binding</keyword>
<keyword evidence="5 8" id="KW-0658">Purine biosynthesis</keyword>
<dbReference type="Pfam" id="PF02222">
    <property type="entry name" value="ATP-grasp"/>
    <property type="match status" value="1"/>
</dbReference>
<proteinExistence type="inferred from homology"/>
<dbReference type="InterPro" id="IPR005862">
    <property type="entry name" value="PurT"/>
</dbReference>
<dbReference type="GO" id="GO:0000287">
    <property type="term" value="F:magnesium ion binding"/>
    <property type="evidence" value="ECO:0007669"/>
    <property type="project" value="UniProtKB-UniRule"/>
</dbReference>
<comment type="caution">
    <text evidence="10">The sequence shown here is derived from an EMBL/GenBank/DDBJ whole genome shotgun (WGS) entry which is preliminary data.</text>
</comment>
<sequence length="392" mass="42649">MIGTPLKTGATRMMLLGSGELGKEVAIEAQRFGIEVVAVDRYANAPAMQIAHRSHVIDMLNREELDRVVRLENPAYIVPEIEAINTEYLLELEKEGFNVIPTARAANLTMNREGIRRLAAEELGLPTAAYRFATSMEEFAEAVAAIGLPCVVKPIMSSSGKGQSVLRDAADMERSFRYAIEGARGASNKVIVEEFIPFDYEITLLTVRHVGGTTFCPPIGHRQIDGDYHESWQPTPMVPAVLAEAQRQAEAVTAALGGRGIFGVEFFVTGEKVWFSEVSPRPHDTGMVTMVSQNLSEFELHVRAILGLPVPEVESLGCAASHVILAEDAVGEVAFEGVAEALAIPASKLRLFGKPDTRKGRRMGVALVLGKDCDDAREKAEQAAHCVKIVKR</sequence>
<dbReference type="FunFam" id="3.40.50.20:FF:000007">
    <property type="entry name" value="Formate-dependent phosphoribosylglycinamide formyltransferase"/>
    <property type="match status" value="1"/>
</dbReference>
<dbReference type="PANTHER" id="PTHR43055:SF1">
    <property type="entry name" value="FORMATE-DEPENDENT PHOSPHORIBOSYLGLYCINAMIDE FORMYLTRANSFERASE"/>
    <property type="match status" value="1"/>
</dbReference>
<reference evidence="10 11" key="1">
    <citation type="submission" date="2019-04" db="EMBL/GenBank/DDBJ databases">
        <title>Geobacter oryzae sp. nov., ferric-reducing bacteria isolated from paddy soil.</title>
        <authorList>
            <person name="Xu Z."/>
            <person name="Masuda Y."/>
            <person name="Itoh H."/>
            <person name="Senoo K."/>
        </authorList>
    </citation>
    <scope>NUCLEOTIDE SEQUENCE [LARGE SCALE GENOMIC DNA]</scope>
    <source>
        <strain evidence="10 11">Red111</strain>
    </source>
</reference>
<feature type="binding site" evidence="8">
    <location>
        <position position="277"/>
    </location>
    <ligand>
        <name>Mg(2+)</name>
        <dbReference type="ChEBI" id="CHEBI:18420"/>
    </ligand>
</feature>
<feature type="domain" description="ATP-grasp" evidence="9">
    <location>
        <begin position="117"/>
        <end position="306"/>
    </location>
</feature>
<dbReference type="InterPro" id="IPR011761">
    <property type="entry name" value="ATP-grasp"/>
</dbReference>
<dbReference type="UniPathway" id="UPA00074">
    <property type="reaction ID" value="UER00127"/>
</dbReference>
<dbReference type="NCBIfam" id="NF006766">
    <property type="entry name" value="PRK09288.1"/>
    <property type="match status" value="1"/>
</dbReference>
<name>A0A4S1CLX3_9BACT</name>
<keyword evidence="2 8" id="KW-0436">Ligase</keyword>
<dbReference type="Pfam" id="PF21244">
    <property type="entry name" value="PurT_C"/>
    <property type="match status" value="1"/>
</dbReference>
<dbReference type="InterPro" id="IPR013815">
    <property type="entry name" value="ATP_grasp_subdomain_1"/>
</dbReference>
<dbReference type="PROSITE" id="PS50975">
    <property type="entry name" value="ATP_GRASP"/>
    <property type="match status" value="1"/>
</dbReference>
<feature type="binding site" evidence="8">
    <location>
        <begin position="20"/>
        <end position="21"/>
    </location>
    <ligand>
        <name>N(1)-(5-phospho-beta-D-ribosyl)glycinamide</name>
        <dbReference type="ChEBI" id="CHEBI:143788"/>
    </ligand>
</feature>
<evidence type="ECO:0000256" key="2">
    <source>
        <dbReference type="ARBA" id="ARBA00022598"/>
    </source>
</evidence>
<comment type="subunit">
    <text evidence="1 8">Homodimer.</text>
</comment>
<evidence type="ECO:0000256" key="1">
    <source>
        <dbReference type="ARBA" id="ARBA00011738"/>
    </source>
</evidence>
<dbReference type="PANTHER" id="PTHR43055">
    <property type="entry name" value="FORMATE-DEPENDENT PHOSPHORIBOSYLGLYCINAMIDE FORMYLTRANSFERASE"/>
    <property type="match status" value="1"/>
</dbReference>
<dbReference type="GO" id="GO:0006189">
    <property type="term" value="P:'de novo' IMP biosynthetic process"/>
    <property type="evidence" value="ECO:0007669"/>
    <property type="project" value="UniProtKB-UniRule"/>
</dbReference>
<feature type="binding site" evidence="8">
    <location>
        <position position="201"/>
    </location>
    <ligand>
        <name>ATP</name>
        <dbReference type="ChEBI" id="CHEBI:30616"/>
    </ligand>
</feature>
<dbReference type="InterPro" id="IPR003135">
    <property type="entry name" value="ATP-grasp_carboxylate-amine"/>
</dbReference>
<dbReference type="NCBIfam" id="TIGR01142">
    <property type="entry name" value="purT"/>
    <property type="match status" value="1"/>
</dbReference>
<feature type="binding site" evidence="8">
    <location>
        <position position="284"/>
    </location>
    <ligand>
        <name>N(1)-(5-phospho-beta-D-ribosyl)glycinamide</name>
        <dbReference type="ChEBI" id="CHEBI:143788"/>
    </ligand>
</feature>
<feature type="binding site" evidence="8">
    <location>
        <position position="112"/>
    </location>
    <ligand>
        <name>ATP</name>
        <dbReference type="ChEBI" id="CHEBI:30616"/>
    </ligand>
</feature>
<dbReference type="SUPFAM" id="SSF56059">
    <property type="entry name" value="Glutathione synthetase ATP-binding domain-like"/>
    <property type="match status" value="1"/>
</dbReference>
<keyword evidence="10" id="KW-0808">Transferase</keyword>
<dbReference type="InterPro" id="IPR016185">
    <property type="entry name" value="PreATP-grasp_dom_sf"/>
</dbReference>
<evidence type="ECO:0000256" key="4">
    <source>
        <dbReference type="ARBA" id="ARBA00022741"/>
    </source>
</evidence>
<dbReference type="Gene3D" id="3.30.470.20">
    <property type="entry name" value="ATP-grasp fold, B domain"/>
    <property type="match status" value="1"/>
</dbReference>
<dbReference type="GO" id="GO:0043815">
    <property type="term" value="F:phosphoribosylglycinamide formyltransferase 2 activity"/>
    <property type="evidence" value="ECO:0007669"/>
    <property type="project" value="UniProtKB-UniRule"/>
</dbReference>
<organism evidence="10 11">
    <name type="scientific">Geomonas terrae</name>
    <dbReference type="NCBI Taxonomy" id="2562681"/>
    <lineage>
        <taxon>Bacteria</taxon>
        <taxon>Pseudomonadati</taxon>
        <taxon>Thermodesulfobacteriota</taxon>
        <taxon>Desulfuromonadia</taxon>
        <taxon>Geobacterales</taxon>
        <taxon>Geobacteraceae</taxon>
        <taxon>Geomonas</taxon>
    </lineage>
</organism>
<dbReference type="GO" id="GO:0005524">
    <property type="term" value="F:ATP binding"/>
    <property type="evidence" value="ECO:0007669"/>
    <property type="project" value="UniProtKB-UniRule"/>
</dbReference>
<feature type="binding site" evidence="8">
    <location>
        <begin position="193"/>
        <end position="196"/>
    </location>
    <ligand>
        <name>ATP</name>
        <dbReference type="ChEBI" id="CHEBI:30616"/>
    </ligand>
</feature>
<feature type="binding site" evidence="8">
    <location>
        <position position="354"/>
    </location>
    <ligand>
        <name>N(1)-(5-phospho-beta-D-ribosyl)glycinamide</name>
        <dbReference type="ChEBI" id="CHEBI:143788"/>
    </ligand>
</feature>
<feature type="binding site" evidence="8">
    <location>
        <position position="153"/>
    </location>
    <ligand>
        <name>ATP</name>
        <dbReference type="ChEBI" id="CHEBI:30616"/>
    </ligand>
</feature>
<dbReference type="InterPro" id="IPR011054">
    <property type="entry name" value="Rudment_hybrid_motif"/>
</dbReference>
<keyword evidence="11" id="KW-1185">Reference proteome</keyword>
<dbReference type="Gene3D" id="3.40.50.20">
    <property type="match status" value="1"/>
</dbReference>
<evidence type="ECO:0000313" key="10">
    <source>
        <dbReference type="EMBL" id="TGU74777.1"/>
    </source>
</evidence>
<gene>
    <name evidence="8 10" type="primary">purT</name>
    <name evidence="10" type="ORF">E4633_04770</name>
</gene>
<dbReference type="FunFam" id="3.30.1490.20:FF:000013">
    <property type="entry name" value="Formate-dependent phosphoribosylglycinamide formyltransferase"/>
    <property type="match status" value="1"/>
</dbReference>